<dbReference type="OrthoDB" id="530911at2"/>
<feature type="transmembrane region" description="Helical" evidence="1">
    <location>
        <begin position="102"/>
        <end position="123"/>
    </location>
</feature>
<keyword evidence="1" id="KW-1133">Transmembrane helix</keyword>
<dbReference type="EMBL" id="MRCA01000016">
    <property type="protein sequence ID" value="OKH11663.1"/>
    <property type="molecule type" value="Genomic_DNA"/>
</dbReference>
<feature type="transmembrane region" description="Helical" evidence="1">
    <location>
        <begin position="20"/>
        <end position="37"/>
    </location>
</feature>
<evidence type="ECO:0000313" key="3">
    <source>
        <dbReference type="Proteomes" id="UP000186391"/>
    </source>
</evidence>
<dbReference type="RefSeq" id="WP_062245665.1">
    <property type="nucleotide sequence ID" value="NZ_MRCA01000016.1"/>
</dbReference>
<keyword evidence="3" id="KW-1185">Reference proteome</keyword>
<feature type="transmembrane region" description="Helical" evidence="1">
    <location>
        <begin position="168"/>
        <end position="185"/>
    </location>
</feature>
<feature type="transmembrane region" description="Helical" evidence="1">
    <location>
        <begin position="211"/>
        <end position="231"/>
    </location>
</feature>
<feature type="transmembrane region" description="Helical" evidence="1">
    <location>
        <begin position="68"/>
        <end position="90"/>
    </location>
</feature>
<feature type="transmembrane region" description="Helical" evidence="1">
    <location>
        <begin position="277"/>
        <end position="296"/>
    </location>
</feature>
<feature type="transmembrane region" description="Helical" evidence="1">
    <location>
        <begin position="135"/>
        <end position="156"/>
    </location>
</feature>
<organism evidence="2 3">
    <name type="scientific">Fischerella major NIES-592</name>
    <dbReference type="NCBI Taxonomy" id="210994"/>
    <lineage>
        <taxon>Bacteria</taxon>
        <taxon>Bacillati</taxon>
        <taxon>Cyanobacteriota</taxon>
        <taxon>Cyanophyceae</taxon>
        <taxon>Nostocales</taxon>
        <taxon>Hapalosiphonaceae</taxon>
        <taxon>Fischerella</taxon>
    </lineage>
</organism>
<protein>
    <submittedName>
        <fullName evidence="2">Uncharacterized protein</fullName>
    </submittedName>
</protein>
<comment type="caution">
    <text evidence="2">The sequence shown here is derived from an EMBL/GenBank/DDBJ whole genome shotgun (WGS) entry which is preliminary data.</text>
</comment>
<gene>
    <name evidence="2" type="ORF">NIES592_20700</name>
</gene>
<reference evidence="2 3" key="1">
    <citation type="submission" date="2016-11" db="EMBL/GenBank/DDBJ databases">
        <title>Draft Genome Sequences of Nine Cyanobacterial Strains from Diverse Habitats.</title>
        <authorList>
            <person name="Zhu T."/>
            <person name="Hou S."/>
            <person name="Lu X."/>
            <person name="Hess W.R."/>
        </authorList>
    </citation>
    <scope>NUCLEOTIDE SEQUENCE [LARGE SCALE GENOMIC DNA]</scope>
    <source>
        <strain evidence="2 3">NIES-592</strain>
    </source>
</reference>
<feature type="transmembrane region" description="Helical" evidence="1">
    <location>
        <begin position="238"/>
        <end position="257"/>
    </location>
</feature>
<sequence length="308" mass="34172">MSSVYNKSQGSKSLFTTQNIILASIGWGVLALLYFLLFSAKVPVGADCVAKLSAKAQEATTCLRRADWYVFGTNVFEAMAYLSASILCLRNWRSQQIVSDRNVWLAIGIGMLSYFLGGIFFGYTEIVLKEEPFPSLGDVFFVITYLLLGVGMVLAVASRRLNLETSQWIIVLAIGAFGSALAWLISNQPQTAAVQAQYSPGLEIVASALNWFYVISDVLLLIIATTLLLAFWGGRVSLSWRMIAAAAFSLYIADMWYKYATNSIPNYQSGEILEVFWVWSGVLFGMGAVLEYDASLSRSRRERVRKRS</sequence>
<proteinExistence type="predicted"/>
<name>A0A1U7GUF0_9CYAN</name>
<accession>A0A1U7GUF0</accession>
<dbReference type="Proteomes" id="UP000186391">
    <property type="component" value="Unassembled WGS sequence"/>
</dbReference>
<keyword evidence="1" id="KW-0472">Membrane</keyword>
<dbReference type="AlphaFoldDB" id="A0A1U7GUF0"/>
<evidence type="ECO:0000256" key="1">
    <source>
        <dbReference type="SAM" id="Phobius"/>
    </source>
</evidence>
<keyword evidence="1" id="KW-0812">Transmembrane</keyword>
<evidence type="ECO:0000313" key="2">
    <source>
        <dbReference type="EMBL" id="OKH11663.1"/>
    </source>
</evidence>